<protein>
    <submittedName>
        <fullName evidence="7">Amino acid transporter</fullName>
    </submittedName>
</protein>
<evidence type="ECO:0000313" key="7">
    <source>
        <dbReference type="EMBL" id="GGP20772.1"/>
    </source>
</evidence>
<dbReference type="GO" id="GO:0055085">
    <property type="term" value="P:transmembrane transport"/>
    <property type="evidence" value="ECO:0007669"/>
    <property type="project" value="InterPro"/>
</dbReference>
<dbReference type="PANTHER" id="PTHR42770">
    <property type="entry name" value="AMINO ACID TRANSPORTER-RELATED"/>
    <property type="match status" value="1"/>
</dbReference>
<feature type="transmembrane region" description="Helical" evidence="5">
    <location>
        <begin position="252"/>
        <end position="276"/>
    </location>
</feature>
<feature type="transmembrane region" description="Helical" evidence="5">
    <location>
        <begin position="394"/>
        <end position="413"/>
    </location>
</feature>
<feature type="transmembrane region" description="Helical" evidence="5">
    <location>
        <begin position="330"/>
        <end position="352"/>
    </location>
</feature>
<keyword evidence="3 5" id="KW-1133">Transmembrane helix</keyword>
<gene>
    <name evidence="7" type="ORF">GCM10007981_10200</name>
</gene>
<proteinExistence type="predicted"/>
<feature type="transmembrane region" description="Helical" evidence="5">
    <location>
        <begin position="202"/>
        <end position="223"/>
    </location>
</feature>
<feature type="transmembrane region" description="Helical" evidence="5">
    <location>
        <begin position="304"/>
        <end position="324"/>
    </location>
</feature>
<keyword evidence="4 5" id="KW-0472">Membrane</keyword>
<reference evidence="7" key="2">
    <citation type="submission" date="2020-09" db="EMBL/GenBank/DDBJ databases">
        <authorList>
            <person name="Sun Q."/>
            <person name="Ohkuma M."/>
        </authorList>
    </citation>
    <scope>NUCLEOTIDE SEQUENCE</scope>
    <source>
        <strain evidence="7">JCM 10088</strain>
    </source>
</reference>
<accession>A0A830GUA4</accession>
<dbReference type="InterPro" id="IPR004841">
    <property type="entry name" value="AA-permease/SLC12A_dom"/>
</dbReference>
<dbReference type="PIRSF" id="PIRSF006060">
    <property type="entry name" value="AA_transporter"/>
    <property type="match status" value="1"/>
</dbReference>
<comment type="subcellular location">
    <subcellularLocation>
        <location evidence="1">Membrane</location>
        <topology evidence="1">Multi-pass membrane protein</topology>
    </subcellularLocation>
</comment>
<evidence type="ECO:0000259" key="6">
    <source>
        <dbReference type="Pfam" id="PF00324"/>
    </source>
</evidence>
<evidence type="ECO:0000256" key="2">
    <source>
        <dbReference type="ARBA" id="ARBA00022692"/>
    </source>
</evidence>
<evidence type="ECO:0000313" key="8">
    <source>
        <dbReference type="Proteomes" id="UP000610960"/>
    </source>
</evidence>
<dbReference type="Proteomes" id="UP000610960">
    <property type="component" value="Unassembled WGS sequence"/>
</dbReference>
<dbReference type="GO" id="GO:0016020">
    <property type="term" value="C:membrane"/>
    <property type="evidence" value="ECO:0007669"/>
    <property type="project" value="UniProtKB-SubCell"/>
</dbReference>
<feature type="domain" description="Amino acid permease/ SLC12A" evidence="6">
    <location>
        <begin position="12"/>
        <end position="390"/>
    </location>
</feature>
<feature type="transmembrane region" description="Helical" evidence="5">
    <location>
        <begin position="165"/>
        <end position="190"/>
    </location>
</feature>
<evidence type="ECO:0000256" key="4">
    <source>
        <dbReference type="ARBA" id="ARBA00023136"/>
    </source>
</evidence>
<feature type="transmembrane region" description="Helical" evidence="5">
    <location>
        <begin position="16"/>
        <end position="37"/>
    </location>
</feature>
<feature type="transmembrane region" description="Helical" evidence="5">
    <location>
        <begin position="364"/>
        <end position="382"/>
    </location>
</feature>
<comment type="caution">
    <text evidence="7">The sequence shown here is derived from an EMBL/GenBank/DDBJ whole genome shotgun (WGS) entry which is preliminary data.</text>
</comment>
<organism evidence="7 8">
    <name type="scientific">Thermocladium modestius</name>
    <dbReference type="NCBI Taxonomy" id="62609"/>
    <lineage>
        <taxon>Archaea</taxon>
        <taxon>Thermoproteota</taxon>
        <taxon>Thermoprotei</taxon>
        <taxon>Thermoproteales</taxon>
        <taxon>Thermoproteaceae</taxon>
        <taxon>Thermocladium</taxon>
    </lineage>
</organism>
<sequence>MSAAVAFAYGSEPLSMVIAIITIALAAYPVYEFSRYVASSGGYYRLIERGLGTRPGTWAGWVYLLYSMIGATPFIYLETALVVQYGLGLMGIGLPSWSWIPMGLLDAALALVLPYLGVKPSVRYLLWTGLAEMAALMVAGIVVLTHVPHPWNPLVFTPHYSPTGWVGVGTAIVFTFTAISGWGTMVFFGVEAKAPRENIRRGLIAVIGLYAVFFIFTIYYLIIGWGPSNASTYFQNFIPGLIEILKYGGPPLFWVIFALTINSGFSDTIAIINAAARDMYTMAKDGAFLSAAYKAHPRYGSPHIALIINTLIGVLIFLALGLTMGPLNAFLVTGLWTGIGPPIEHTLLNIAFPLYTRHRGSFNVLHAVVPAIASAIYLYAIYATFATTAISTPVLVGVAFLAAWLIGTFIYSWRRPANPRLEEGEEA</sequence>
<dbReference type="InterPro" id="IPR050367">
    <property type="entry name" value="APC_superfamily"/>
</dbReference>
<dbReference type="Gene3D" id="1.20.1740.10">
    <property type="entry name" value="Amino acid/polyamine transporter I"/>
    <property type="match status" value="1"/>
</dbReference>
<evidence type="ECO:0000256" key="3">
    <source>
        <dbReference type="ARBA" id="ARBA00022989"/>
    </source>
</evidence>
<evidence type="ECO:0000256" key="5">
    <source>
        <dbReference type="SAM" id="Phobius"/>
    </source>
</evidence>
<dbReference type="AlphaFoldDB" id="A0A830GUA4"/>
<feature type="transmembrane region" description="Helical" evidence="5">
    <location>
        <begin position="124"/>
        <end position="145"/>
    </location>
</feature>
<keyword evidence="8" id="KW-1185">Reference proteome</keyword>
<dbReference type="Pfam" id="PF00324">
    <property type="entry name" value="AA_permease"/>
    <property type="match status" value="1"/>
</dbReference>
<evidence type="ECO:0000256" key="1">
    <source>
        <dbReference type="ARBA" id="ARBA00004141"/>
    </source>
</evidence>
<reference evidence="7" key="1">
    <citation type="journal article" date="2014" name="Int. J. Syst. Evol. Microbiol.">
        <title>Complete genome sequence of Corynebacterium casei LMG S-19264T (=DSM 44701T), isolated from a smear-ripened cheese.</title>
        <authorList>
            <consortium name="US DOE Joint Genome Institute (JGI-PGF)"/>
            <person name="Walter F."/>
            <person name="Albersmeier A."/>
            <person name="Kalinowski J."/>
            <person name="Ruckert C."/>
        </authorList>
    </citation>
    <scope>NUCLEOTIDE SEQUENCE</scope>
    <source>
        <strain evidence="7">JCM 10088</strain>
    </source>
</reference>
<dbReference type="EMBL" id="BMNL01000002">
    <property type="protein sequence ID" value="GGP20772.1"/>
    <property type="molecule type" value="Genomic_DNA"/>
</dbReference>
<dbReference type="PANTHER" id="PTHR42770:SF11">
    <property type="entry name" value="INNER MEMBRANE TRANSPORT PROTEIN YBAT"/>
    <property type="match status" value="1"/>
</dbReference>
<name>A0A830GUA4_9CREN</name>
<feature type="transmembrane region" description="Helical" evidence="5">
    <location>
        <begin position="97"/>
        <end position="117"/>
    </location>
</feature>
<feature type="transmembrane region" description="Helical" evidence="5">
    <location>
        <begin position="58"/>
        <end position="77"/>
    </location>
</feature>
<keyword evidence="2 5" id="KW-0812">Transmembrane</keyword>